<evidence type="ECO:0000256" key="3">
    <source>
        <dbReference type="ARBA" id="ARBA00022692"/>
    </source>
</evidence>
<keyword evidence="4 6" id="KW-1133">Transmembrane helix</keyword>
<dbReference type="InterPro" id="IPR013525">
    <property type="entry name" value="ABC2_TM"/>
</dbReference>
<dbReference type="GO" id="GO:0140359">
    <property type="term" value="F:ABC-type transporter activity"/>
    <property type="evidence" value="ECO:0007669"/>
    <property type="project" value="InterPro"/>
</dbReference>
<dbReference type="Gene3D" id="3.40.1710.10">
    <property type="entry name" value="abc type-2 transporter like domain"/>
    <property type="match status" value="1"/>
</dbReference>
<comment type="caution">
    <text evidence="8">The sequence shown here is derived from an EMBL/GenBank/DDBJ whole genome shotgun (WGS) entry which is preliminary data.</text>
</comment>
<gene>
    <name evidence="8" type="ORF">B0680_06160</name>
</gene>
<evidence type="ECO:0000259" key="7">
    <source>
        <dbReference type="Pfam" id="PF12698"/>
    </source>
</evidence>
<sequence>MKQAILTLFQDCIATFLAILKNRSILLTMVLSIGFYGIFYPTAYHAEHAQALPLIIVDEEQSALSHTIIRTTSHSPNVEVIDITNNLPQALKQVRSMHAEGILYLPKTLSQSIHHGETGGIGLYLSGAYLLRTQTVSTGLISSLEQVLIDEMAKFTQISHLQLPTLVHKQPLFNTTSGYGSYVFPAIAPLIVHQTLLLGVGMLICGFQQTHRRLRISQLISVYLVAGLIGTLSSWYLYGFVFWQQDYPRGGNFWGMVLATPIFVGAVIAIASALSSFFDRSERVGQLLIFSSVPLFLLSGLAYPFVGMPKWLVNFAELLPSTQGIQMFVQLNQMGVPTQLIAPKLFYLFAVMLIMSLLALWRLCLKPSLKPNDQQATIPTNFR</sequence>
<comment type="subcellular location">
    <subcellularLocation>
        <location evidence="1">Cell membrane</location>
        <topology evidence="1">Multi-pass membrane protein</topology>
    </subcellularLocation>
</comment>
<reference evidence="8 9" key="1">
    <citation type="submission" date="2017-02" db="EMBL/GenBank/DDBJ databases">
        <title>Draft genome sequence of Moraxella pluranimalium CCUG 54913T type strain.</title>
        <authorList>
            <person name="Salva-Serra F."/>
            <person name="Engstrom-Jakobsson H."/>
            <person name="Thorell K."/>
            <person name="Jaen-Luchoro D."/>
            <person name="Gonzales-Siles L."/>
            <person name="Karlsson R."/>
            <person name="Yazdan S."/>
            <person name="Boulund F."/>
            <person name="Johnning A."/>
            <person name="Engstrand L."/>
            <person name="Kristiansson E."/>
            <person name="Moore E."/>
        </authorList>
    </citation>
    <scope>NUCLEOTIDE SEQUENCE [LARGE SCALE GENOMIC DNA]</scope>
    <source>
        <strain evidence="8 9">CCUG 54913</strain>
    </source>
</reference>
<dbReference type="PANTHER" id="PTHR30294:SF46">
    <property type="entry name" value="ABC TRANSPORTER PERMEASE"/>
    <property type="match status" value="1"/>
</dbReference>
<feature type="transmembrane region" description="Helical" evidence="6">
    <location>
        <begin position="345"/>
        <end position="365"/>
    </location>
</feature>
<feature type="transmembrane region" description="Helical" evidence="6">
    <location>
        <begin position="182"/>
        <end position="207"/>
    </location>
</feature>
<organism evidence="8 9">
    <name type="scientific">Moraxella pluranimalium</name>
    <dbReference type="NCBI Taxonomy" id="470453"/>
    <lineage>
        <taxon>Bacteria</taxon>
        <taxon>Pseudomonadati</taxon>
        <taxon>Pseudomonadota</taxon>
        <taxon>Gammaproteobacteria</taxon>
        <taxon>Moraxellales</taxon>
        <taxon>Moraxellaceae</taxon>
        <taxon>Moraxella</taxon>
    </lineage>
</organism>
<feature type="transmembrane region" description="Helical" evidence="6">
    <location>
        <begin position="253"/>
        <end position="275"/>
    </location>
</feature>
<dbReference type="PANTHER" id="PTHR30294">
    <property type="entry name" value="MEMBRANE COMPONENT OF ABC TRANSPORTER YHHJ-RELATED"/>
    <property type="match status" value="1"/>
</dbReference>
<keyword evidence="2" id="KW-1003">Cell membrane</keyword>
<evidence type="ECO:0000256" key="5">
    <source>
        <dbReference type="ARBA" id="ARBA00023136"/>
    </source>
</evidence>
<dbReference type="Pfam" id="PF12698">
    <property type="entry name" value="ABC2_membrane_3"/>
    <property type="match status" value="1"/>
</dbReference>
<feature type="transmembrane region" description="Helical" evidence="6">
    <location>
        <begin position="25"/>
        <end position="44"/>
    </location>
</feature>
<keyword evidence="9" id="KW-1185">Reference proteome</keyword>
<proteinExistence type="predicted"/>
<dbReference type="InterPro" id="IPR051449">
    <property type="entry name" value="ABC-2_transporter_component"/>
</dbReference>
<protein>
    <submittedName>
        <fullName evidence="8">Multidrug ABC transporter permease</fullName>
    </submittedName>
</protein>
<evidence type="ECO:0000313" key="8">
    <source>
        <dbReference type="EMBL" id="OOS23542.1"/>
    </source>
</evidence>
<keyword evidence="3 6" id="KW-0812">Transmembrane</keyword>
<evidence type="ECO:0000256" key="4">
    <source>
        <dbReference type="ARBA" id="ARBA00022989"/>
    </source>
</evidence>
<dbReference type="Proteomes" id="UP000189800">
    <property type="component" value="Unassembled WGS sequence"/>
</dbReference>
<accession>A0A1T0CMG2</accession>
<keyword evidence="5 6" id="KW-0472">Membrane</keyword>
<name>A0A1T0CMG2_9GAMM</name>
<feature type="domain" description="ABC-2 type transporter transmembrane" evidence="7">
    <location>
        <begin position="25"/>
        <end position="361"/>
    </location>
</feature>
<dbReference type="RefSeq" id="WP_078254223.1">
    <property type="nucleotide sequence ID" value="NZ_MUYU01000015.1"/>
</dbReference>
<evidence type="ECO:0000313" key="9">
    <source>
        <dbReference type="Proteomes" id="UP000189800"/>
    </source>
</evidence>
<dbReference type="AlphaFoldDB" id="A0A1T0CMG2"/>
<dbReference type="STRING" id="470453.B0680_06160"/>
<evidence type="ECO:0000256" key="2">
    <source>
        <dbReference type="ARBA" id="ARBA00022475"/>
    </source>
</evidence>
<evidence type="ECO:0000256" key="1">
    <source>
        <dbReference type="ARBA" id="ARBA00004651"/>
    </source>
</evidence>
<dbReference type="EMBL" id="MUYU01000015">
    <property type="protein sequence ID" value="OOS23542.1"/>
    <property type="molecule type" value="Genomic_DNA"/>
</dbReference>
<dbReference type="GO" id="GO:0005886">
    <property type="term" value="C:plasma membrane"/>
    <property type="evidence" value="ECO:0007669"/>
    <property type="project" value="UniProtKB-SubCell"/>
</dbReference>
<dbReference type="OrthoDB" id="9811522at2"/>
<evidence type="ECO:0000256" key="6">
    <source>
        <dbReference type="SAM" id="Phobius"/>
    </source>
</evidence>
<feature type="transmembrane region" description="Helical" evidence="6">
    <location>
        <begin position="287"/>
        <end position="306"/>
    </location>
</feature>
<feature type="transmembrane region" description="Helical" evidence="6">
    <location>
        <begin position="219"/>
        <end position="241"/>
    </location>
</feature>